<accession>A0A1W9S033</accession>
<name>A0A1W9S033_9BACT</name>
<dbReference type="SUPFAM" id="SSF141571">
    <property type="entry name" value="Pentapeptide repeat-like"/>
    <property type="match status" value="1"/>
</dbReference>
<dbReference type="InterPro" id="IPR051082">
    <property type="entry name" value="Pentapeptide-BTB/POZ_domain"/>
</dbReference>
<evidence type="ECO:0008006" key="5">
    <source>
        <dbReference type="Google" id="ProtNLM"/>
    </source>
</evidence>
<dbReference type="Gene3D" id="2.160.20.80">
    <property type="entry name" value="E3 ubiquitin-protein ligase SopA"/>
    <property type="match status" value="2"/>
</dbReference>
<dbReference type="PANTHER" id="PTHR14136:SF17">
    <property type="entry name" value="BTB_POZ DOMAIN-CONTAINING PROTEIN KCTD9"/>
    <property type="match status" value="1"/>
</dbReference>
<proteinExistence type="predicted"/>
<keyword evidence="2" id="KW-0472">Membrane</keyword>
<dbReference type="AlphaFoldDB" id="A0A1W9S033"/>
<comment type="caution">
    <text evidence="3">The sequence shown here is derived from an EMBL/GenBank/DDBJ whole genome shotgun (WGS) entry which is preliminary data.</text>
</comment>
<dbReference type="EMBL" id="NATQ01000088">
    <property type="protein sequence ID" value="OQX90209.1"/>
    <property type="molecule type" value="Genomic_DNA"/>
</dbReference>
<keyword evidence="2" id="KW-0812">Transmembrane</keyword>
<organism evidence="3 4">
    <name type="scientific">Candidatus Coatesbacteria bacterium 4484_99</name>
    <dbReference type="NCBI Taxonomy" id="1970774"/>
    <lineage>
        <taxon>Bacteria</taxon>
        <taxon>Candidatus Coatesiibacteriota</taxon>
    </lineage>
</organism>
<feature type="transmembrane region" description="Helical" evidence="2">
    <location>
        <begin position="322"/>
        <end position="341"/>
    </location>
</feature>
<feature type="region of interest" description="Disordered" evidence="1">
    <location>
        <begin position="189"/>
        <end position="210"/>
    </location>
</feature>
<feature type="transmembrane region" description="Helical" evidence="2">
    <location>
        <begin position="384"/>
        <end position="406"/>
    </location>
</feature>
<gene>
    <name evidence="3" type="ORF">B6D57_04310</name>
</gene>
<evidence type="ECO:0000256" key="1">
    <source>
        <dbReference type="SAM" id="MobiDB-lite"/>
    </source>
</evidence>
<dbReference type="InterPro" id="IPR001646">
    <property type="entry name" value="5peptide_repeat"/>
</dbReference>
<dbReference type="Pfam" id="PF00805">
    <property type="entry name" value="Pentapeptide"/>
    <property type="match status" value="2"/>
</dbReference>
<dbReference type="Proteomes" id="UP000192611">
    <property type="component" value="Unassembled WGS sequence"/>
</dbReference>
<protein>
    <recommendedName>
        <fullName evidence="5">Potassium channel domain-containing protein</fullName>
    </recommendedName>
</protein>
<reference evidence="4" key="1">
    <citation type="submission" date="2017-03" db="EMBL/GenBank/DDBJ databases">
        <title>Novel pathways for hydrocarbon cycling and metabolic interdependencies in hydrothermal sediment communities.</title>
        <authorList>
            <person name="Dombrowski N."/>
            <person name="Seitz K."/>
            <person name="Teske A."/>
            <person name="Baker B."/>
        </authorList>
    </citation>
    <scope>NUCLEOTIDE SEQUENCE [LARGE SCALE GENOMIC DNA]</scope>
</reference>
<evidence type="ECO:0000313" key="3">
    <source>
        <dbReference type="EMBL" id="OQX90209.1"/>
    </source>
</evidence>
<keyword evidence="2" id="KW-1133">Transmembrane helix</keyword>
<sequence>MCAFEGSVFSDKWSDSIYNEQYWWNRPDCSTGKCGAKALSFSNKCWGCMTSRERKRYRKNLLIRHRDGESLRGLNLVEVNLAGADMFGVHLEGSDMREANLEGCDLRNSNLIGVDLQNANLRGADMGWVNLKGAYLWNVHLEGADLRNACLEGAYLRYAYLQGTNFLKADLRGADLSYVRVGRDVGEQRHLPEKTSEGASGENSMGKPIGKDDMRVTDLMGVKYNVHTRVFLYPLFTVGWFFRWLWKKISGGELPERLALTSFRKTEFTGVNTTELDPSKNIKLLTDIKYQQALFEFKNRSWFNRRIVYPLWGLTSYFGESLQLWLFWMVFIVWVFGLVFANNPDFILPAEERFSNPFEPYYTSAVIFMPLGMISSVPKSLAGQILVIIEVVLGFIMFASLVSFFANKFVRRERT</sequence>
<evidence type="ECO:0000313" key="4">
    <source>
        <dbReference type="Proteomes" id="UP000192611"/>
    </source>
</evidence>
<evidence type="ECO:0000256" key="2">
    <source>
        <dbReference type="SAM" id="Phobius"/>
    </source>
</evidence>
<dbReference type="PANTHER" id="PTHR14136">
    <property type="entry name" value="BTB_POZ DOMAIN-CONTAINING PROTEIN KCTD9"/>
    <property type="match status" value="1"/>
</dbReference>
<feature type="transmembrane region" description="Helical" evidence="2">
    <location>
        <begin position="361"/>
        <end position="378"/>
    </location>
</feature>
<dbReference type="Gene3D" id="1.10.287.70">
    <property type="match status" value="1"/>
</dbReference>
<dbReference type="SUPFAM" id="SSF81324">
    <property type="entry name" value="Voltage-gated potassium channels"/>
    <property type="match status" value="1"/>
</dbReference>